<comment type="similarity">
    <text evidence="1 15">Belongs to the helicase family. RecG subfamily.</text>
</comment>
<keyword evidence="4 15" id="KW-0227">DNA damage</keyword>
<reference evidence="19" key="1">
    <citation type="submission" date="2017-09" db="EMBL/GenBank/DDBJ databases">
        <authorList>
            <person name="Varghese N."/>
            <person name="Submissions S."/>
        </authorList>
    </citation>
    <scope>NUCLEOTIDE SEQUENCE [LARGE SCALE GENOMIC DNA]</scope>
    <source>
        <strain evidence="19">CGMCC 1.12803</strain>
    </source>
</reference>
<dbReference type="CDD" id="cd17992">
    <property type="entry name" value="DEXHc_RecG"/>
    <property type="match status" value="1"/>
</dbReference>
<dbReference type="InterPro" id="IPR027417">
    <property type="entry name" value="P-loop_NTPase"/>
</dbReference>
<evidence type="ECO:0000313" key="19">
    <source>
        <dbReference type="Proteomes" id="UP000219281"/>
    </source>
</evidence>
<feature type="domain" description="Helicase C-terminal" evidence="17">
    <location>
        <begin position="458"/>
        <end position="636"/>
    </location>
</feature>
<dbReference type="NCBIfam" id="NF008168">
    <property type="entry name" value="PRK10917.2-2"/>
    <property type="match status" value="1"/>
</dbReference>
<gene>
    <name evidence="18" type="ORF">SAMN06297358_3551</name>
</gene>
<dbReference type="InterPro" id="IPR014001">
    <property type="entry name" value="Helicase_ATP-bd"/>
</dbReference>
<dbReference type="GO" id="GO:0005524">
    <property type="term" value="F:ATP binding"/>
    <property type="evidence" value="ECO:0007669"/>
    <property type="project" value="UniProtKB-KW"/>
</dbReference>
<evidence type="ECO:0000259" key="16">
    <source>
        <dbReference type="PROSITE" id="PS51192"/>
    </source>
</evidence>
<proteinExistence type="inferred from homology"/>
<dbReference type="CDD" id="cd04488">
    <property type="entry name" value="RecG_wedge_OBF"/>
    <property type="match status" value="1"/>
</dbReference>
<accession>A0A286AD64</accession>
<dbReference type="PANTHER" id="PTHR47964">
    <property type="entry name" value="ATP-DEPENDENT DNA HELICASE HOMOLOG RECG, CHLOROPLASTIC"/>
    <property type="match status" value="1"/>
</dbReference>
<dbReference type="InterPro" id="IPR001650">
    <property type="entry name" value="Helicase_C-like"/>
</dbReference>
<dbReference type="AlphaFoldDB" id="A0A286AD64"/>
<evidence type="ECO:0000256" key="7">
    <source>
        <dbReference type="ARBA" id="ARBA00022840"/>
    </source>
</evidence>
<evidence type="ECO:0000256" key="10">
    <source>
        <dbReference type="ARBA" id="ARBA00023204"/>
    </source>
</evidence>
<dbReference type="Pfam" id="PF19833">
    <property type="entry name" value="RecG_dom3_C"/>
    <property type="match status" value="1"/>
</dbReference>
<dbReference type="EC" id="5.6.2.4" evidence="13 15"/>
<evidence type="ECO:0000256" key="8">
    <source>
        <dbReference type="ARBA" id="ARBA00023125"/>
    </source>
</evidence>
<dbReference type="GO" id="GO:0003677">
    <property type="term" value="F:DNA binding"/>
    <property type="evidence" value="ECO:0007669"/>
    <property type="project" value="UniProtKB-KW"/>
</dbReference>
<dbReference type="GO" id="GO:0016887">
    <property type="term" value="F:ATP hydrolysis activity"/>
    <property type="evidence" value="ECO:0007669"/>
    <property type="project" value="RHEA"/>
</dbReference>
<dbReference type="RefSeq" id="WP_097133351.1">
    <property type="nucleotide sequence ID" value="NZ_OCMT01000004.1"/>
</dbReference>
<dbReference type="Gene3D" id="2.40.50.140">
    <property type="entry name" value="Nucleic acid-binding proteins"/>
    <property type="match status" value="1"/>
</dbReference>
<dbReference type="InterPro" id="IPR004609">
    <property type="entry name" value="ATP-dep_DNA_helicase_RecG"/>
</dbReference>
<evidence type="ECO:0000256" key="2">
    <source>
        <dbReference type="ARBA" id="ARBA00017846"/>
    </source>
</evidence>
<dbReference type="InterPro" id="IPR045562">
    <property type="entry name" value="RecG_dom3_C"/>
</dbReference>
<protein>
    <recommendedName>
        <fullName evidence="2 15">ATP-dependent DNA helicase RecG</fullName>
        <ecNumber evidence="13 15">5.6.2.4</ecNumber>
    </recommendedName>
</protein>
<dbReference type="GO" id="GO:0043138">
    <property type="term" value="F:3'-5' DNA helicase activity"/>
    <property type="evidence" value="ECO:0007669"/>
    <property type="project" value="UniProtKB-EC"/>
</dbReference>
<dbReference type="PROSITE" id="PS51194">
    <property type="entry name" value="HELICASE_CTER"/>
    <property type="match status" value="1"/>
</dbReference>
<dbReference type="Proteomes" id="UP000219281">
    <property type="component" value="Unassembled WGS sequence"/>
</dbReference>
<dbReference type="Gene3D" id="3.40.50.300">
    <property type="entry name" value="P-loop containing nucleotide triphosphate hydrolases"/>
    <property type="match status" value="2"/>
</dbReference>
<dbReference type="SMART" id="SM00490">
    <property type="entry name" value="HELICc"/>
    <property type="match status" value="1"/>
</dbReference>
<dbReference type="SMART" id="SM00487">
    <property type="entry name" value="DEXDc"/>
    <property type="match status" value="1"/>
</dbReference>
<dbReference type="InterPro" id="IPR047112">
    <property type="entry name" value="RecG/Mfd"/>
</dbReference>
<dbReference type="Pfam" id="PF17191">
    <property type="entry name" value="RecG_wedge"/>
    <property type="match status" value="1"/>
</dbReference>
<evidence type="ECO:0000256" key="5">
    <source>
        <dbReference type="ARBA" id="ARBA00022801"/>
    </source>
</evidence>
<dbReference type="InterPro" id="IPR033454">
    <property type="entry name" value="RecG_wedge"/>
</dbReference>
<comment type="function">
    <text evidence="15">Plays a critical role in recombination and DNA repair. Helps process Holliday junction intermediates to mature products by catalyzing branch migration. Has replication fork regression activity, unwinds stalled or blocked replication forks to make a HJ that can be resolved. Has a DNA unwinding activity characteristic of a DNA helicase with 3'-5' polarity.</text>
</comment>
<keyword evidence="10 15" id="KW-0234">DNA repair</keyword>
<evidence type="ECO:0000256" key="11">
    <source>
        <dbReference type="ARBA" id="ARBA00023235"/>
    </source>
</evidence>
<keyword evidence="5 15" id="KW-0378">Hydrolase</keyword>
<name>A0A286AD64_9SPHI</name>
<dbReference type="PROSITE" id="PS51192">
    <property type="entry name" value="HELICASE_ATP_BIND_1"/>
    <property type="match status" value="1"/>
</dbReference>
<evidence type="ECO:0000256" key="15">
    <source>
        <dbReference type="RuleBase" id="RU363016"/>
    </source>
</evidence>
<sequence length="703" mass="80070">MFASNLETPLVYLKGVGPKRAELLQKELGVFTYEQLLHHYPFRYIDRTRFYKINELNPDMPLVQVIGKIMTKEMIGEKHKRRIVARFGDETGTMELVWFQSLKWVEDNIYRGNTYIAFGKPNFFNGSFSISHPDLETYPRQTSGGVTGNLTLQPIYNSTEKLKKSFLDSKGIQKLIYQILELHVNEVRETLPKYVLEKYKLIGKKEALINIHFPANTRALQQAERRLKFEELFFIQLQLLHNKHLRSLKFKGAVFSNVGERVNKFYNEIIPFDLTNAQKRVIKEIRIDTQRGAQMNRLVQGDVGSGKTVVALMSMLLANDNGCQACMMAPTEILARQHYESLVGMLKGELVNVGILTGSSTKKQRTILHQQLESGEIDILVGTHALIEDKVKFKNLGLVVIDEQHRFGVEQRAKLWRKNVVPPHILVMTATPIPRTLAMTLYGDLDVSIIDELPAGRKPIETLHFVEGRRMRMFGMMKEEIAKGRQVYIVYPLIKESEKLDLLHLEAGIEQLSYQFPRPQYQISIVHGKLSNADKAYEMQRFIDGKTQIMVATTVIEVGVNVPNASVMVIENAERFGLSQLHQLRGRVGRGAEQSFCILMSKDKLNPTSKKRLETMVRTNNGFEISEIDLELRGPGDITGTMQSGTIELKVADLAKDQVILQEARNTVIELLDKDPNVENPENSLLKSFLSKKIVGISFDKIS</sequence>
<dbReference type="PANTHER" id="PTHR47964:SF1">
    <property type="entry name" value="ATP-DEPENDENT DNA HELICASE HOMOLOG RECG, CHLOROPLASTIC"/>
    <property type="match status" value="1"/>
</dbReference>
<comment type="catalytic activity">
    <reaction evidence="14 15">
        <text>ATP + H2O = ADP + phosphate + H(+)</text>
        <dbReference type="Rhea" id="RHEA:13065"/>
        <dbReference type="ChEBI" id="CHEBI:15377"/>
        <dbReference type="ChEBI" id="CHEBI:15378"/>
        <dbReference type="ChEBI" id="CHEBI:30616"/>
        <dbReference type="ChEBI" id="CHEBI:43474"/>
        <dbReference type="ChEBI" id="CHEBI:456216"/>
        <dbReference type="EC" id="5.6.2.4"/>
    </reaction>
</comment>
<dbReference type="NCBIfam" id="NF008165">
    <property type="entry name" value="PRK10917.1-3"/>
    <property type="match status" value="1"/>
</dbReference>
<evidence type="ECO:0000256" key="1">
    <source>
        <dbReference type="ARBA" id="ARBA00007504"/>
    </source>
</evidence>
<dbReference type="Pfam" id="PF00271">
    <property type="entry name" value="Helicase_C"/>
    <property type="match status" value="1"/>
</dbReference>
<evidence type="ECO:0000313" key="18">
    <source>
        <dbReference type="EMBL" id="SOD19844.1"/>
    </source>
</evidence>
<keyword evidence="11" id="KW-0413">Isomerase</keyword>
<evidence type="ECO:0000256" key="9">
    <source>
        <dbReference type="ARBA" id="ARBA00023172"/>
    </source>
</evidence>
<evidence type="ECO:0000256" key="6">
    <source>
        <dbReference type="ARBA" id="ARBA00022806"/>
    </source>
</evidence>
<dbReference type="NCBIfam" id="TIGR00643">
    <property type="entry name" value="recG"/>
    <property type="match status" value="1"/>
</dbReference>
<dbReference type="InterPro" id="IPR012340">
    <property type="entry name" value="NA-bd_OB-fold"/>
</dbReference>
<dbReference type="OrthoDB" id="9804325at2"/>
<organism evidence="18 19">
    <name type="scientific">Pedobacter xixiisoli</name>
    <dbReference type="NCBI Taxonomy" id="1476464"/>
    <lineage>
        <taxon>Bacteria</taxon>
        <taxon>Pseudomonadati</taxon>
        <taxon>Bacteroidota</taxon>
        <taxon>Sphingobacteriia</taxon>
        <taxon>Sphingobacteriales</taxon>
        <taxon>Sphingobacteriaceae</taxon>
        <taxon>Pedobacter</taxon>
    </lineage>
</organism>
<evidence type="ECO:0000256" key="13">
    <source>
        <dbReference type="ARBA" id="ARBA00034808"/>
    </source>
</evidence>
<evidence type="ECO:0000256" key="12">
    <source>
        <dbReference type="ARBA" id="ARBA00034617"/>
    </source>
</evidence>
<dbReference type="GO" id="GO:0006310">
    <property type="term" value="P:DNA recombination"/>
    <property type="evidence" value="ECO:0007669"/>
    <property type="project" value="UniProtKB-UniRule"/>
</dbReference>
<evidence type="ECO:0000256" key="3">
    <source>
        <dbReference type="ARBA" id="ARBA00022741"/>
    </source>
</evidence>
<keyword evidence="7 15" id="KW-0067">ATP-binding</keyword>
<keyword evidence="3 15" id="KW-0547">Nucleotide-binding</keyword>
<keyword evidence="8" id="KW-0238">DNA-binding</keyword>
<evidence type="ECO:0000256" key="14">
    <source>
        <dbReference type="ARBA" id="ARBA00048988"/>
    </source>
</evidence>
<dbReference type="Pfam" id="PF00270">
    <property type="entry name" value="DEAD"/>
    <property type="match status" value="1"/>
</dbReference>
<dbReference type="EMBL" id="OCMT01000004">
    <property type="protein sequence ID" value="SOD19844.1"/>
    <property type="molecule type" value="Genomic_DNA"/>
</dbReference>
<keyword evidence="19" id="KW-1185">Reference proteome</keyword>
<feature type="domain" description="Helicase ATP-binding" evidence="16">
    <location>
        <begin position="288"/>
        <end position="450"/>
    </location>
</feature>
<dbReference type="InterPro" id="IPR011545">
    <property type="entry name" value="DEAD/DEAH_box_helicase_dom"/>
</dbReference>
<comment type="catalytic activity">
    <reaction evidence="12 15">
        <text>Couples ATP hydrolysis with the unwinding of duplex DNA by translocating in the 3'-5' direction.</text>
        <dbReference type="EC" id="5.6.2.4"/>
    </reaction>
</comment>
<dbReference type="GO" id="GO:0006281">
    <property type="term" value="P:DNA repair"/>
    <property type="evidence" value="ECO:0007669"/>
    <property type="project" value="UniProtKB-UniRule"/>
</dbReference>
<evidence type="ECO:0000259" key="17">
    <source>
        <dbReference type="PROSITE" id="PS51194"/>
    </source>
</evidence>
<evidence type="ECO:0000256" key="4">
    <source>
        <dbReference type="ARBA" id="ARBA00022763"/>
    </source>
</evidence>
<dbReference type="SUPFAM" id="SSF50249">
    <property type="entry name" value="Nucleic acid-binding proteins"/>
    <property type="match status" value="1"/>
</dbReference>
<keyword evidence="6 15" id="KW-0347">Helicase</keyword>
<dbReference type="SUPFAM" id="SSF52540">
    <property type="entry name" value="P-loop containing nucleoside triphosphate hydrolases"/>
    <property type="match status" value="2"/>
</dbReference>
<keyword evidence="9 15" id="KW-0233">DNA recombination</keyword>